<evidence type="ECO:0000259" key="17">
    <source>
        <dbReference type="PROSITE" id="PS51283"/>
    </source>
</evidence>
<feature type="region of interest" description="Disordered" evidence="14">
    <location>
        <begin position="281"/>
        <end position="382"/>
    </location>
</feature>
<keyword evidence="10 13" id="KW-0863">Zinc-finger</keyword>
<dbReference type="InterPro" id="IPR035927">
    <property type="entry name" value="DUSP-like_sf"/>
</dbReference>
<feature type="region of interest" description="Disordered" evidence="14">
    <location>
        <begin position="119"/>
        <end position="147"/>
    </location>
</feature>
<dbReference type="CDD" id="cd02674">
    <property type="entry name" value="Peptidase_C19R"/>
    <property type="match status" value="1"/>
</dbReference>
<feature type="compositionally biased region" description="Basic and acidic residues" evidence="14">
    <location>
        <begin position="894"/>
        <end position="908"/>
    </location>
</feature>
<dbReference type="EC" id="3.4.19.12" evidence="5"/>
<feature type="compositionally biased region" description="Polar residues" evidence="14">
    <location>
        <begin position="373"/>
        <end position="382"/>
    </location>
</feature>
<keyword evidence="9" id="KW-0677">Repeat</keyword>
<feature type="compositionally biased region" description="Low complexity" evidence="14">
    <location>
        <begin position="123"/>
        <end position="141"/>
    </location>
</feature>
<evidence type="ECO:0000256" key="2">
    <source>
        <dbReference type="ARBA" id="ARBA00004300"/>
    </source>
</evidence>
<feature type="compositionally biased region" description="Polar residues" evidence="14">
    <location>
        <begin position="307"/>
        <end position="316"/>
    </location>
</feature>
<dbReference type="GO" id="GO:0006897">
    <property type="term" value="P:endocytosis"/>
    <property type="evidence" value="ECO:0007669"/>
    <property type="project" value="UniProtKB-KW"/>
</dbReference>
<dbReference type="PROSITE" id="PS50235">
    <property type="entry name" value="USP_3"/>
    <property type="match status" value="1"/>
</dbReference>
<comment type="similarity">
    <text evidence="4">Belongs to the peptidase C19 family. USP20/USP33 subfamily.</text>
</comment>
<dbReference type="PROSITE" id="PS00972">
    <property type="entry name" value="USP_1"/>
    <property type="match status" value="1"/>
</dbReference>
<sequence length="1061" mass="121400">MSRQSCPHLQNIVQTNASDLCLQKKGKLCADCLQQGPNLWLCLQQNCLYIGCSDKHNDHSTLHFESNRNHCIQMNLSSQRVWCYLCESEVFLQNQNNRYHQRVNSLDSNDSGRRIFQYDRTSETSSTNNNNNNSNSRNYDSSEIEDDENDFQGHHLNGLVGLKNIANTCYMNSALQALSNSPPLTGYFLECGSIVQNTVSRSKIGLAKSYHRLIRDMWLNKRRGYIVPDEIIRGISTIHPMFRGFQQHDTQEFLRCFMDQLHEELKEVTPPPPEQLINEEEMNVDSSPCPSPSLSQSEAEEYETCDSGVSEQSSLSDEMAHNNRAKIVSRSPSPPKLHTSSSIPTIGSSILTNRTGSNTSLTSQSGQQAQQQKDTPANNKQQKIFHRSIISDIFDGKLLSSVQCLTCDRVSTREETFQDLSLPIPGRDYINVLHQSQNPTMLNTPINNPLIGNNNSATCTDVVYAQDSWMWWVWNWFRSFFWGPSVTLHDCMAAFFSADELKGDNMYSCEKCNKLRNGLKFSRVLTLPEMLCVHLKRFRHDLSYSSKISSPVIFPLTGLDMRQYLHKDCRSKVSTYDLTAVICHHGTVGSGHYICYAKHGPTDRWFEYDDQTVTQVSAETVQNCEAYVLFYQKNNPQMSQFRDQADEIINSMRYMPSDIKFYISRQWLNRFHTFSEPGPIDNWSILCQHGNLLPKAASQSDLLVPLPQALWDFFYEKFGGGPVTNCPIECDTCKTRAEDLLKRQKSELLLFSELREEFQYQDSSSMLFAISMAWFRRWQAFARCETTEEPGPINNTAIALQSETMPIRNVRAGSDYAQINFKLWKFFLTIYGGGPEIILRGASEFTRKESDLAETTENLSLNDNDDDDDENKSESNYEHMNGNTVENEEIQEEIEIKEQPRIVEEKMPSLKPIKTVSFEDDGRDISESDEESSNQANDDKIPSKASQNPSNGSGDLNNRIKRVKKTKTTTKTFESHRDRRRREHSHSFGAEGTIRYIPDEDSINNNENEPQRSASQTNAKIKRSNGIEMSSDDEEVAELTAISENEKQRWNKKKSKSIRMK</sequence>
<evidence type="ECO:0000256" key="11">
    <source>
        <dbReference type="ARBA" id="ARBA00022833"/>
    </source>
</evidence>
<feature type="domain" description="USP" evidence="15">
    <location>
        <begin position="160"/>
        <end position="634"/>
    </location>
</feature>
<evidence type="ECO:0000259" key="16">
    <source>
        <dbReference type="PROSITE" id="PS50271"/>
    </source>
</evidence>
<proteinExistence type="inferred from homology"/>
<feature type="compositionally biased region" description="Polar residues" evidence="14">
    <location>
        <begin position="944"/>
        <end position="956"/>
    </location>
</feature>
<dbReference type="GO" id="GO:0008270">
    <property type="term" value="F:zinc ion binding"/>
    <property type="evidence" value="ECO:0007669"/>
    <property type="project" value="UniProtKB-KW"/>
</dbReference>
<evidence type="ECO:0000256" key="8">
    <source>
        <dbReference type="ARBA" id="ARBA00022723"/>
    </source>
</evidence>
<protein>
    <recommendedName>
        <fullName evidence="5">ubiquitinyl hydrolase 1</fullName>
        <ecNumber evidence="5">3.4.19.12</ecNumber>
    </recommendedName>
</protein>
<organism evidence="18 19">
    <name type="scientific">Chironomus riparius</name>
    <dbReference type="NCBI Taxonomy" id="315576"/>
    <lineage>
        <taxon>Eukaryota</taxon>
        <taxon>Metazoa</taxon>
        <taxon>Ecdysozoa</taxon>
        <taxon>Arthropoda</taxon>
        <taxon>Hexapoda</taxon>
        <taxon>Insecta</taxon>
        <taxon>Pterygota</taxon>
        <taxon>Neoptera</taxon>
        <taxon>Endopterygota</taxon>
        <taxon>Diptera</taxon>
        <taxon>Nematocera</taxon>
        <taxon>Chironomoidea</taxon>
        <taxon>Chironomidae</taxon>
        <taxon>Chironominae</taxon>
        <taxon>Chironomus</taxon>
    </lineage>
</organism>
<evidence type="ECO:0000313" key="19">
    <source>
        <dbReference type="Proteomes" id="UP001153620"/>
    </source>
</evidence>
<feature type="domain" description="DUSP" evidence="17">
    <location>
        <begin position="632"/>
        <end position="730"/>
    </location>
</feature>
<gene>
    <name evidence="18" type="ORF">CHIRRI_LOCUS8547</name>
</gene>
<evidence type="ECO:0000256" key="13">
    <source>
        <dbReference type="PROSITE-ProRule" id="PRU00502"/>
    </source>
</evidence>
<evidence type="ECO:0000256" key="10">
    <source>
        <dbReference type="ARBA" id="ARBA00022771"/>
    </source>
</evidence>
<comment type="subcellular location">
    <subcellularLocation>
        <location evidence="2">Cytoplasm</location>
        <location evidence="2">Cytoskeleton</location>
        <location evidence="2">Microtubule organizing center</location>
        <location evidence="2">Centrosome</location>
    </subcellularLocation>
    <subcellularLocation>
        <location evidence="3">Cytoplasm</location>
        <location evidence="3">Perinuclear region</location>
    </subcellularLocation>
</comment>
<keyword evidence="19" id="KW-1185">Reference proteome</keyword>
<dbReference type="Gene3D" id="3.30.40.10">
    <property type="entry name" value="Zinc/RING finger domain, C3HC4 (zinc finger)"/>
    <property type="match status" value="1"/>
</dbReference>
<dbReference type="PROSITE" id="PS50271">
    <property type="entry name" value="ZF_UBP"/>
    <property type="match status" value="1"/>
</dbReference>
<dbReference type="GO" id="GO:0005813">
    <property type="term" value="C:centrosome"/>
    <property type="evidence" value="ECO:0007669"/>
    <property type="project" value="UniProtKB-SubCell"/>
</dbReference>
<dbReference type="Gene3D" id="3.90.70.10">
    <property type="entry name" value="Cysteine proteinases"/>
    <property type="match status" value="1"/>
</dbReference>
<feature type="compositionally biased region" description="Low complexity" evidence="14">
    <location>
        <begin position="286"/>
        <end position="297"/>
    </location>
</feature>
<feature type="compositionally biased region" description="Polar residues" evidence="14">
    <location>
        <begin position="353"/>
        <end position="362"/>
    </location>
</feature>
<accession>A0A9N9RYB0</accession>
<evidence type="ECO:0000256" key="7">
    <source>
        <dbReference type="ARBA" id="ARBA00022583"/>
    </source>
</evidence>
<dbReference type="GO" id="GO:0016579">
    <property type="term" value="P:protein deubiquitination"/>
    <property type="evidence" value="ECO:0007669"/>
    <property type="project" value="InterPro"/>
</dbReference>
<dbReference type="InterPro" id="IPR001394">
    <property type="entry name" value="Peptidase_C19_UCH"/>
</dbReference>
<evidence type="ECO:0000256" key="14">
    <source>
        <dbReference type="SAM" id="MobiDB-lite"/>
    </source>
</evidence>
<feature type="compositionally biased region" description="Basic residues" evidence="14">
    <location>
        <begin position="1050"/>
        <end position="1061"/>
    </location>
</feature>
<dbReference type="Pfam" id="PF06337">
    <property type="entry name" value="DUSP"/>
    <property type="match status" value="2"/>
</dbReference>
<dbReference type="PANTHER" id="PTHR21646">
    <property type="entry name" value="UBIQUITIN CARBOXYL-TERMINAL HYDROLASE"/>
    <property type="match status" value="1"/>
</dbReference>
<dbReference type="Gene3D" id="3.30.2230.10">
    <property type="entry name" value="DUSP-like"/>
    <property type="match status" value="2"/>
</dbReference>
<evidence type="ECO:0000256" key="5">
    <source>
        <dbReference type="ARBA" id="ARBA00012759"/>
    </source>
</evidence>
<feature type="compositionally biased region" description="Low complexity" evidence="14">
    <location>
        <begin position="363"/>
        <end position="372"/>
    </location>
</feature>
<dbReference type="PROSITE" id="PS51283">
    <property type="entry name" value="DUSP"/>
    <property type="match status" value="2"/>
</dbReference>
<evidence type="ECO:0000256" key="1">
    <source>
        <dbReference type="ARBA" id="ARBA00000707"/>
    </source>
</evidence>
<dbReference type="GO" id="GO:0004843">
    <property type="term" value="F:cysteine-type deubiquitinase activity"/>
    <property type="evidence" value="ECO:0007669"/>
    <property type="project" value="UniProtKB-EC"/>
</dbReference>
<feature type="compositionally biased region" description="Low complexity" evidence="14">
    <location>
        <begin position="339"/>
        <end position="352"/>
    </location>
</feature>
<keyword evidence="12" id="KW-0206">Cytoskeleton</keyword>
<dbReference type="SUPFAM" id="SSF57850">
    <property type="entry name" value="RING/U-box"/>
    <property type="match status" value="1"/>
</dbReference>
<dbReference type="InterPro" id="IPR006615">
    <property type="entry name" value="Pept_C19_DUSP"/>
</dbReference>
<keyword evidence="8" id="KW-0479">Metal-binding</keyword>
<dbReference type="Pfam" id="PF02148">
    <property type="entry name" value="zf-UBP"/>
    <property type="match status" value="1"/>
</dbReference>
<feature type="domain" description="UBP-type" evidence="16">
    <location>
        <begin position="4"/>
        <end position="110"/>
    </location>
</feature>
<evidence type="ECO:0000256" key="9">
    <source>
        <dbReference type="ARBA" id="ARBA00022737"/>
    </source>
</evidence>
<keyword evidence="11" id="KW-0862">Zinc</keyword>
<evidence type="ECO:0000259" key="15">
    <source>
        <dbReference type="PROSITE" id="PS50235"/>
    </source>
</evidence>
<reference evidence="18" key="1">
    <citation type="submission" date="2022-01" db="EMBL/GenBank/DDBJ databases">
        <authorList>
            <person name="King R."/>
        </authorList>
    </citation>
    <scope>NUCLEOTIDE SEQUENCE</scope>
</reference>
<name>A0A9N9RYB0_9DIPT</name>
<feature type="compositionally biased region" description="Basic residues" evidence="14">
    <location>
        <begin position="959"/>
        <end position="968"/>
    </location>
</feature>
<keyword evidence="6" id="KW-0963">Cytoplasm</keyword>
<evidence type="ECO:0000256" key="3">
    <source>
        <dbReference type="ARBA" id="ARBA00004556"/>
    </source>
</evidence>
<dbReference type="InterPro" id="IPR013083">
    <property type="entry name" value="Znf_RING/FYVE/PHD"/>
</dbReference>
<dbReference type="SMART" id="SM00290">
    <property type="entry name" value="ZnF_UBP"/>
    <property type="match status" value="1"/>
</dbReference>
<dbReference type="InterPro" id="IPR028889">
    <property type="entry name" value="USP"/>
</dbReference>
<dbReference type="OrthoDB" id="73004at2759"/>
<reference evidence="18" key="2">
    <citation type="submission" date="2022-10" db="EMBL/GenBank/DDBJ databases">
        <authorList>
            <consortium name="ENA_rothamsted_submissions"/>
            <consortium name="culmorum"/>
            <person name="King R."/>
        </authorList>
    </citation>
    <scope>NUCLEOTIDE SEQUENCE</scope>
</reference>
<dbReference type="EMBL" id="OU895878">
    <property type="protein sequence ID" value="CAG9805678.1"/>
    <property type="molecule type" value="Genomic_DNA"/>
</dbReference>
<dbReference type="InterPro" id="IPR038765">
    <property type="entry name" value="Papain-like_cys_pep_sf"/>
</dbReference>
<dbReference type="SUPFAM" id="SSF143791">
    <property type="entry name" value="DUSP-like"/>
    <property type="match status" value="2"/>
</dbReference>
<evidence type="ECO:0000256" key="12">
    <source>
        <dbReference type="ARBA" id="ARBA00023212"/>
    </source>
</evidence>
<dbReference type="InterPro" id="IPR018200">
    <property type="entry name" value="USP_CS"/>
</dbReference>
<dbReference type="GO" id="GO:0048471">
    <property type="term" value="C:perinuclear region of cytoplasm"/>
    <property type="evidence" value="ECO:0007669"/>
    <property type="project" value="UniProtKB-SubCell"/>
</dbReference>
<feature type="domain" description="DUSP" evidence="17">
    <location>
        <begin position="739"/>
        <end position="843"/>
    </location>
</feature>
<comment type="catalytic activity">
    <reaction evidence="1">
        <text>Thiol-dependent hydrolysis of ester, thioester, amide, peptide and isopeptide bonds formed by the C-terminal Gly of ubiquitin (a 76-residue protein attached to proteins as an intracellular targeting signal).</text>
        <dbReference type="EC" id="3.4.19.12"/>
    </reaction>
</comment>
<evidence type="ECO:0000256" key="6">
    <source>
        <dbReference type="ARBA" id="ARBA00022490"/>
    </source>
</evidence>
<dbReference type="AlphaFoldDB" id="A0A9N9RYB0"/>
<dbReference type="Pfam" id="PF00443">
    <property type="entry name" value="UCH"/>
    <property type="match status" value="1"/>
</dbReference>
<dbReference type="InterPro" id="IPR050185">
    <property type="entry name" value="Ub_carboxyl-term_hydrolase"/>
</dbReference>
<keyword evidence="7" id="KW-0254">Endocytosis</keyword>
<dbReference type="PROSITE" id="PS00973">
    <property type="entry name" value="USP_2"/>
    <property type="match status" value="1"/>
</dbReference>
<dbReference type="InterPro" id="IPR001607">
    <property type="entry name" value="Znf_UBP"/>
</dbReference>
<feature type="region of interest" description="Disordered" evidence="14">
    <location>
        <begin position="851"/>
        <end position="1061"/>
    </location>
</feature>
<dbReference type="Proteomes" id="UP001153620">
    <property type="component" value="Chromosome 2"/>
</dbReference>
<feature type="compositionally biased region" description="Polar residues" evidence="14">
    <location>
        <begin position="1003"/>
        <end position="1019"/>
    </location>
</feature>
<dbReference type="SMART" id="SM00695">
    <property type="entry name" value="DUSP"/>
    <property type="match status" value="2"/>
</dbReference>
<dbReference type="PANTHER" id="PTHR21646:SF86">
    <property type="entry name" value="UBIQUITIN CARBOXYL-TERMINAL HYDROLASE"/>
    <property type="match status" value="1"/>
</dbReference>
<evidence type="ECO:0000313" key="18">
    <source>
        <dbReference type="EMBL" id="CAG9805678.1"/>
    </source>
</evidence>
<evidence type="ECO:0000256" key="4">
    <source>
        <dbReference type="ARBA" id="ARBA00008269"/>
    </source>
</evidence>
<feature type="compositionally biased region" description="Acidic residues" evidence="14">
    <location>
        <begin position="918"/>
        <end position="932"/>
    </location>
</feature>
<dbReference type="SUPFAM" id="SSF54001">
    <property type="entry name" value="Cysteine proteinases"/>
    <property type="match status" value="1"/>
</dbReference>